<dbReference type="FunFam" id="3.40.50.300:FF:000006">
    <property type="entry name" value="DNA-binding transcriptional regulator NtrC"/>
    <property type="match status" value="1"/>
</dbReference>
<keyword evidence="12" id="KW-1185">Reference proteome</keyword>
<dbReference type="SUPFAM" id="SSF46689">
    <property type="entry name" value="Homeodomain-like"/>
    <property type="match status" value="1"/>
</dbReference>
<dbReference type="Pfam" id="PF25601">
    <property type="entry name" value="AAA_lid_14"/>
    <property type="match status" value="1"/>
</dbReference>
<dbReference type="GO" id="GO:0005524">
    <property type="term" value="F:ATP binding"/>
    <property type="evidence" value="ECO:0007669"/>
    <property type="project" value="UniProtKB-KW"/>
</dbReference>
<feature type="domain" description="Sigma-54 factor interaction" evidence="9">
    <location>
        <begin position="148"/>
        <end position="377"/>
    </location>
</feature>
<dbReference type="CDD" id="cd00130">
    <property type="entry name" value="PAS"/>
    <property type="match status" value="1"/>
</dbReference>
<evidence type="ECO:0000256" key="7">
    <source>
        <dbReference type="ARBA" id="ARBA00029500"/>
    </source>
</evidence>
<dbReference type="InterPro" id="IPR009057">
    <property type="entry name" value="Homeodomain-like_sf"/>
</dbReference>
<keyword evidence="3" id="KW-0067">ATP-binding</keyword>
<dbReference type="CDD" id="cd00009">
    <property type="entry name" value="AAA"/>
    <property type="match status" value="1"/>
</dbReference>
<evidence type="ECO:0000256" key="5">
    <source>
        <dbReference type="ARBA" id="ARBA00023125"/>
    </source>
</evidence>
<dbReference type="InterPro" id="IPR035965">
    <property type="entry name" value="PAS-like_dom_sf"/>
</dbReference>
<dbReference type="SUPFAM" id="SSF52540">
    <property type="entry name" value="P-loop containing nucleoside triphosphate hydrolases"/>
    <property type="match status" value="1"/>
</dbReference>
<dbReference type="Pfam" id="PF13426">
    <property type="entry name" value="PAS_9"/>
    <property type="match status" value="1"/>
</dbReference>
<keyword evidence="1" id="KW-0547">Nucleotide-binding</keyword>
<comment type="caution">
    <text evidence="11">The sequence shown here is derived from an EMBL/GenBank/DDBJ whole genome shotgun (WGS) entry which is preliminary data.</text>
</comment>
<dbReference type="RefSeq" id="WP_066191220.1">
    <property type="nucleotide sequence ID" value="NZ_JAFDQP010000007.1"/>
</dbReference>
<evidence type="ECO:0000259" key="10">
    <source>
        <dbReference type="PROSITE" id="PS50112"/>
    </source>
</evidence>
<dbReference type="PROSITE" id="PS00688">
    <property type="entry name" value="SIGMA54_INTERACT_3"/>
    <property type="match status" value="1"/>
</dbReference>
<evidence type="ECO:0000313" key="11">
    <source>
        <dbReference type="EMBL" id="PKG26499.1"/>
    </source>
</evidence>
<dbReference type="Gene3D" id="3.40.50.300">
    <property type="entry name" value="P-loop containing nucleotide triphosphate hydrolases"/>
    <property type="match status" value="1"/>
</dbReference>
<dbReference type="PANTHER" id="PTHR32071">
    <property type="entry name" value="TRANSCRIPTIONAL REGULATORY PROTEIN"/>
    <property type="match status" value="1"/>
</dbReference>
<dbReference type="Gene3D" id="3.30.450.20">
    <property type="entry name" value="PAS domain"/>
    <property type="match status" value="1"/>
</dbReference>
<dbReference type="Gene3D" id="1.10.8.60">
    <property type="match status" value="1"/>
</dbReference>
<organism evidence="11 12">
    <name type="scientific">Cytobacillus horneckiae</name>
    <dbReference type="NCBI Taxonomy" id="549687"/>
    <lineage>
        <taxon>Bacteria</taxon>
        <taxon>Bacillati</taxon>
        <taxon>Bacillota</taxon>
        <taxon>Bacilli</taxon>
        <taxon>Bacillales</taxon>
        <taxon>Bacillaceae</taxon>
        <taxon>Cytobacillus</taxon>
    </lineage>
</organism>
<evidence type="ECO:0000256" key="6">
    <source>
        <dbReference type="ARBA" id="ARBA00023163"/>
    </source>
</evidence>
<dbReference type="PANTHER" id="PTHR32071:SF57">
    <property type="entry name" value="C4-DICARBOXYLATE TRANSPORT TRANSCRIPTIONAL REGULATORY PROTEIN DCTD"/>
    <property type="match status" value="1"/>
</dbReference>
<dbReference type="PROSITE" id="PS00676">
    <property type="entry name" value="SIGMA54_INTERACT_2"/>
    <property type="match status" value="1"/>
</dbReference>
<dbReference type="PROSITE" id="PS50045">
    <property type="entry name" value="SIGMA54_INTERACT_4"/>
    <property type="match status" value="1"/>
</dbReference>
<keyword evidence="5" id="KW-0238">DNA-binding</keyword>
<evidence type="ECO:0000259" key="9">
    <source>
        <dbReference type="PROSITE" id="PS50045"/>
    </source>
</evidence>
<dbReference type="InterPro" id="IPR000014">
    <property type="entry name" value="PAS"/>
</dbReference>
<dbReference type="InterPro" id="IPR002078">
    <property type="entry name" value="Sigma_54_int"/>
</dbReference>
<dbReference type="SUPFAM" id="SSF55785">
    <property type="entry name" value="PYP-like sensor domain (PAS domain)"/>
    <property type="match status" value="1"/>
</dbReference>
<feature type="coiled-coil region" evidence="8">
    <location>
        <begin position="111"/>
        <end position="145"/>
    </location>
</feature>
<dbReference type="NCBIfam" id="TIGR00229">
    <property type="entry name" value="sensory_box"/>
    <property type="match status" value="1"/>
</dbReference>
<dbReference type="GO" id="GO:0006355">
    <property type="term" value="P:regulation of DNA-templated transcription"/>
    <property type="evidence" value="ECO:0007669"/>
    <property type="project" value="InterPro"/>
</dbReference>
<dbReference type="GO" id="GO:0003677">
    <property type="term" value="F:DNA binding"/>
    <property type="evidence" value="ECO:0007669"/>
    <property type="project" value="UniProtKB-KW"/>
</dbReference>
<dbReference type="PROSITE" id="PS00675">
    <property type="entry name" value="SIGMA54_INTERACT_1"/>
    <property type="match status" value="1"/>
</dbReference>
<dbReference type="InterPro" id="IPR030828">
    <property type="entry name" value="HTH_TyrR"/>
</dbReference>
<sequence length="462" mass="52782">MSVSITLEEKILEAIIKTSNNNITITDQHGNILYSNPEHWTVYGIEPTDLTGQSVYTLQDEGILSPSISAMVIKEKKEVQVMQHTITGKVIMSTAYPVFNETGELIRVISYAQDQTEILNLHQQYDQLKEKVKGYQTEVKNLRQKNGISYRSKAIQQVFETINRVANSDATVLFLGESGVGKSMFAQTLHSLSPRETEPFIEVNCSTIPEHLFESEMFGYESGSFTGASKHGKQGLIQQADNGTLFLDEIGELPLNIQVKLLRVIQEKKFIPVGGKKEIHINFRLVVATNQNLENMVQKGTFRSDLYYRLNVIPLQIPSLRERKEDIALLMNHYLQIMNTKYQASKRLHSKTFDYLVQYSWPGNVRELENLIERLVLTSEESIITPSSLPQAIRGQLSSTEEKSSYLLEKLFQDKRNLKEILEETEKFILLKAYEECKSTYQIAKMLGISQPSVVRKLKKYK</sequence>
<dbReference type="InterPro" id="IPR025662">
    <property type="entry name" value="Sigma_54_int_dom_ATP-bd_1"/>
</dbReference>
<evidence type="ECO:0000256" key="3">
    <source>
        <dbReference type="ARBA" id="ARBA00022840"/>
    </source>
</evidence>
<dbReference type="SMART" id="SM00382">
    <property type="entry name" value="AAA"/>
    <property type="match status" value="1"/>
</dbReference>
<accession>A0A2N0ZAH4</accession>
<reference evidence="11 12" key="1">
    <citation type="journal article" date="2010" name="Int. J. Syst. Evol. Microbiol.">
        <title>Bacillus horneckiae sp. nov., isolated from a spacecraft-assembly clean room.</title>
        <authorList>
            <person name="Vaishampayan P."/>
            <person name="Probst A."/>
            <person name="Krishnamurthi S."/>
            <person name="Ghosh S."/>
            <person name="Osman S."/>
            <person name="McDowall A."/>
            <person name="Ruckmani A."/>
            <person name="Mayilraj S."/>
            <person name="Venkateswaran K."/>
        </authorList>
    </citation>
    <scope>NUCLEOTIDE SEQUENCE [LARGE SCALE GENOMIC DNA]</scope>
    <source>
        <strain evidence="12">1PO1SC</strain>
    </source>
</reference>
<keyword evidence="8" id="KW-0175">Coiled coil</keyword>
<name>A0A2N0ZAH4_9BACI</name>
<dbReference type="EMBL" id="PISD01000066">
    <property type="protein sequence ID" value="PKG26499.1"/>
    <property type="molecule type" value="Genomic_DNA"/>
</dbReference>
<evidence type="ECO:0000256" key="1">
    <source>
        <dbReference type="ARBA" id="ARBA00022741"/>
    </source>
</evidence>
<evidence type="ECO:0000256" key="2">
    <source>
        <dbReference type="ARBA" id="ARBA00022797"/>
    </source>
</evidence>
<keyword evidence="6" id="KW-0804">Transcription</keyword>
<dbReference type="InterPro" id="IPR003593">
    <property type="entry name" value="AAA+_ATPase"/>
</dbReference>
<dbReference type="InterPro" id="IPR025943">
    <property type="entry name" value="Sigma_54_int_dom_ATP-bd_2"/>
</dbReference>
<keyword evidence="4" id="KW-0805">Transcription regulation</keyword>
<evidence type="ECO:0000256" key="8">
    <source>
        <dbReference type="SAM" id="Coils"/>
    </source>
</evidence>
<protein>
    <recommendedName>
        <fullName evidence="7">HTH-type transcriptional regulatory protein TyrR</fullName>
    </recommendedName>
</protein>
<evidence type="ECO:0000313" key="12">
    <source>
        <dbReference type="Proteomes" id="UP000233343"/>
    </source>
</evidence>
<dbReference type="InterPro" id="IPR058031">
    <property type="entry name" value="AAA_lid_NorR"/>
</dbReference>
<dbReference type="InterPro" id="IPR027417">
    <property type="entry name" value="P-loop_NTPase"/>
</dbReference>
<dbReference type="AlphaFoldDB" id="A0A2N0ZAH4"/>
<dbReference type="Pfam" id="PF18024">
    <property type="entry name" value="HTH_50"/>
    <property type="match status" value="1"/>
</dbReference>
<gene>
    <name evidence="11" type="ORF">CWS20_23875</name>
</gene>
<dbReference type="Proteomes" id="UP000233343">
    <property type="component" value="Unassembled WGS sequence"/>
</dbReference>
<dbReference type="Pfam" id="PF00158">
    <property type="entry name" value="Sigma54_activat"/>
    <property type="match status" value="1"/>
</dbReference>
<evidence type="ECO:0000256" key="4">
    <source>
        <dbReference type="ARBA" id="ARBA00023015"/>
    </source>
</evidence>
<dbReference type="InterPro" id="IPR025944">
    <property type="entry name" value="Sigma_54_int_dom_CS"/>
</dbReference>
<dbReference type="Gene3D" id="1.10.10.60">
    <property type="entry name" value="Homeodomain-like"/>
    <property type="match status" value="1"/>
</dbReference>
<feature type="domain" description="PAS" evidence="10">
    <location>
        <begin position="8"/>
        <end position="54"/>
    </location>
</feature>
<dbReference type="PROSITE" id="PS50112">
    <property type="entry name" value="PAS"/>
    <property type="match status" value="1"/>
</dbReference>
<keyword evidence="2" id="KW-0058">Aromatic hydrocarbons catabolism</keyword>
<proteinExistence type="predicted"/>